<reference evidence="2" key="1">
    <citation type="submission" date="2021-04" db="EMBL/GenBank/DDBJ databases">
        <authorList>
            <person name="Hornung B."/>
        </authorList>
    </citation>
    <scope>NUCLEOTIDE SEQUENCE</scope>
    <source>
        <strain evidence="2">G5G6</strain>
    </source>
</reference>
<evidence type="ECO:0000256" key="1">
    <source>
        <dbReference type="SAM" id="MobiDB-lite"/>
    </source>
</evidence>
<dbReference type="InterPro" id="IPR008023">
    <property type="entry name" value="DUF748"/>
</dbReference>
<dbReference type="PANTHER" id="PTHR30441">
    <property type="entry name" value="DUF748 DOMAIN-CONTAINING PROTEIN"/>
    <property type="match status" value="1"/>
</dbReference>
<dbReference type="PANTHER" id="PTHR30441:SF8">
    <property type="entry name" value="DUF748 DOMAIN-CONTAINING PROTEIN"/>
    <property type="match status" value="1"/>
</dbReference>
<evidence type="ECO:0000313" key="2">
    <source>
        <dbReference type="EMBL" id="CAG4884615.1"/>
    </source>
</evidence>
<evidence type="ECO:0008006" key="4">
    <source>
        <dbReference type="Google" id="ProtNLM"/>
    </source>
</evidence>
<proteinExistence type="predicted"/>
<organism evidence="2 3">
    <name type="scientific">Georgfuchsia toluolica</name>
    <dbReference type="NCBI Taxonomy" id="424218"/>
    <lineage>
        <taxon>Bacteria</taxon>
        <taxon>Pseudomonadati</taxon>
        <taxon>Pseudomonadota</taxon>
        <taxon>Betaproteobacteria</taxon>
        <taxon>Nitrosomonadales</taxon>
        <taxon>Sterolibacteriaceae</taxon>
        <taxon>Georgfuchsia</taxon>
    </lineage>
</organism>
<dbReference type="InterPro" id="IPR052894">
    <property type="entry name" value="AsmA-related"/>
</dbReference>
<dbReference type="AlphaFoldDB" id="A0A916J649"/>
<keyword evidence="3" id="KW-1185">Reference proteome</keyword>
<dbReference type="Proteomes" id="UP000742786">
    <property type="component" value="Unassembled WGS sequence"/>
</dbReference>
<dbReference type="GO" id="GO:0090313">
    <property type="term" value="P:regulation of protein targeting to membrane"/>
    <property type="evidence" value="ECO:0007669"/>
    <property type="project" value="TreeGrafter"/>
</dbReference>
<evidence type="ECO:0000313" key="3">
    <source>
        <dbReference type="Proteomes" id="UP000742786"/>
    </source>
</evidence>
<sequence>MRLPSRKFTVIALVVLALVYFLGSWLLLPRVLQSQSEQFIAEKTGHRLSMDRPEFNPFNLSLKLHNLHLTEPDGKPLLGFKELLVDFSATSIFRRAWVFDVIRLDGLDASVVELPGQRLNWSALLEALQSKEAPAQPAEPLPRLEIASLIIADGHIELADRRIQPEFTARIEPLDLHLEELSTLPDDKGKYRLVARTDLGAKILWQGEMTLNPLAVSGHFDIDELSLARLAPLVKLPPHMAPPEGTAALSANYRFSHSGKEIDLVLDPIEAKIAGLKLRNKQDAAPLLALDSIALKGGRFNLRRHSIVVGSVALRGGGVNLSRDAAGRLNVLDLLPAPAQAPTPSAASKQDATSRQNAEAGWHFLVEHIALSGWRADFRDQKVSPAAQLALQDIAVDIDKVSDKLDQPWPLHASFNAGAGGRFEAQGNVVVAEPSVDMQIKLADLSLKPVQPYLGAATTLTLASGTLSAAGRARYGPAGTGYSGNMAVNNLRLTEEGIKTDFMAWKSLTARKLDVTPAALKIDDLALIGLDTQVIIAKDKTVNLSRVVRPRPVAATSPAATAKGAAVPPPYRVDIDRLRIARSEMEFADYSLALPFGTRIHHLHGTINGISLQPGAPGQIELDGQVDDYGQARAAGQINLSDPTDYMDLKVIFRNIEMTRLTPYTATFAGRKIKSGKLSLDLDYKIKQRQLVGENKVVMDRLILGERVESPQAKDLPLDLAVALLQDSDGRIDLGLPVSGSLDDPQFSFGGLVWKVIVNVLTKVATAPFRALGALFGGGGETLENIAFEAGRARLAPPEREKLVKLAASLGKRPGLALALHGTWSEADRVALQDLQLRRAVAAKLGQSVDEHDPGPISTGQAKVQTALEALYAERVGKSELAALKEGFRKANPGQLEESGAGKVLSRLTNVFRDKQDLSESEVAQLKGTDFHAMLYQRLRDRESVTGERLQALATARGEAALAELKGANAPAERITLLTPEKSDATGNEIPLGMEAKAVGK</sequence>
<protein>
    <recommendedName>
        <fullName evidence="4">DUF748 domain-containing protein</fullName>
    </recommendedName>
</protein>
<name>A0A916J649_9PROT</name>
<dbReference type="EMBL" id="CAJQUM010000001">
    <property type="protein sequence ID" value="CAG4884615.1"/>
    <property type="molecule type" value="Genomic_DNA"/>
</dbReference>
<dbReference type="RefSeq" id="WP_220636447.1">
    <property type="nucleotide sequence ID" value="NZ_CAJQUM010000001.1"/>
</dbReference>
<dbReference type="Pfam" id="PF05359">
    <property type="entry name" value="DUF748"/>
    <property type="match status" value="2"/>
</dbReference>
<feature type="region of interest" description="Disordered" evidence="1">
    <location>
        <begin position="980"/>
        <end position="1001"/>
    </location>
</feature>
<comment type="caution">
    <text evidence="2">The sequence shown here is derived from an EMBL/GenBank/DDBJ whole genome shotgun (WGS) entry which is preliminary data.</text>
</comment>
<dbReference type="GO" id="GO:0005886">
    <property type="term" value="C:plasma membrane"/>
    <property type="evidence" value="ECO:0007669"/>
    <property type="project" value="TreeGrafter"/>
</dbReference>
<gene>
    <name evidence="2" type="ORF">GTOL_12498</name>
</gene>
<accession>A0A916J649</accession>